<keyword evidence="3" id="KW-1185">Reference proteome</keyword>
<protein>
    <recommendedName>
        <fullName evidence="4">Gliding motility-associated C-terminal domain-containing protein</fullName>
    </recommendedName>
</protein>
<dbReference type="PANTHER" id="PTHR42754:SF1">
    <property type="entry name" value="LIPOPROTEIN"/>
    <property type="match status" value="1"/>
</dbReference>
<evidence type="ECO:0000313" key="3">
    <source>
        <dbReference type="Proteomes" id="UP000267223"/>
    </source>
</evidence>
<sequence>MHLYKYTLNITISLLLNMSACFICHAQMVCDHGYLHEYTAPGNIEPFATKSLSNGEVLIAGKGTLSANSPYKAMAIKLSSSGSVIWSIMLGGNVEDRFSGIDLLHDGSYLLYGTTTSFGHTGGKILLVNVSSNGNLIWSKQLGLPGNTIDRIKAIKQSADGDLIGTFNSNDSSTNSNPVVFKIALDGTIQWARRFDNHSATSFTSIGFDNNKIYVGGFYTDRKRKGVITTMKSMDGSVIASQKLYSGDSTIDQEVTDMEVYDNQVSYGLKNSSLNKMLVVKMDLQGNKTYKSVIEDWAGNEASYLKRTEDGFLLLLSMNKWGYNPDVIKFNKFNLIQWSAFQSNLWYDHGQKNYSVDTTSAGGSVSAGYYPDYNNGAINKMIVSRTNAMGETGDCQAGGNTFVMDTATISEQPFSWIQEPPLTVVIAESISLTTTSFTIAQKRICDSIYCKDITPLPPGCNNTSLIEYAANGFSILRDFVNTSDGGKVAVGDIERNGLIVKFKENGDVDWAKNIGTTGGNQLFERVISNDNNIIAFANKYYTLNHIEHSELDIYKLNTDGNILFAKKLKLNASYNLEYAQMSDVFATPDGGFVILVNDGYGTGSLFSYVIRFDSNLQVVWKKELAHFHSFAAPIFRSVFCTKDAVYISNDSYNSYDQDKIGLQKLDYATGKNIWDKRFVFQSTLVRMNKLIVSNDTLYAFINNLVAINPYMSQPGIYLLKVTDSGSSVSAISFEGDPITYLTNRFDYLDEDRPTVAITGQNDFVMSNQVRTTTGTQLNVSRFDKNGTVKWSKNYPGLPTHFVYNIHPDGTGFTIAGTANRNKDPYFTNAFLMKLNGNGEISPNASGTYSPAPAVLNTSAISTTETSSGIDSVINVKSVALADINPISLDVAYDATLDVNKKSDCPPVVLSVRGNKCNEKDTLVYYLADNRCGAVATWKYDTTFFKLISSKADSMRLVPQKTGESFVYATIADGCSIQTDSILASVSLKASSLNLGSDTTICSGSTITLHAGAAYSSYLWNNSSTDSTIAVSSPGVYFVKVADKCGEEAIDSIRVTFIENNFHITGAPEKCNNDTVILSANGGYANYQWAPSGNLISDGSTVKVSPLKSTWYYATAETLQGCFLKDSFLLTVNTSPSLNLGNDTSICEDKSIILTASTGFANYDWSEGSTSSSIEVTSPGLYFLSATYSNNCISRDTIQVNKYPFIKPFLGNDTSICEGTVIHLLPDNYKTYEWSNGVITDNSITVYNKGVYWVKVTDQNSCIASDTINILNVYNKPENFLPYQMEICYGDGVILQPTKQFMNYEWSTGEAGSFISVKDFGAFQLTVTDQNGCIGKDTIIVSEKPSCSGQIYFFNAFTPNGDGINEQFKPVIRSLLQKYSLKVYNRFGEVVFSTNDQRIGWDGTFKGAFQPAGIYVWYCNYQFNNMPLKTEKGTVTLIR</sequence>
<feature type="signal peptide" evidence="1">
    <location>
        <begin position="1"/>
        <end position="26"/>
    </location>
</feature>
<evidence type="ECO:0008006" key="4">
    <source>
        <dbReference type="Google" id="ProtNLM"/>
    </source>
</evidence>
<accession>A0A3M9NR83</accession>
<proteinExistence type="predicted"/>
<keyword evidence="1" id="KW-0732">Signal</keyword>
<comment type="caution">
    <text evidence="2">The sequence shown here is derived from an EMBL/GenBank/DDBJ whole genome shotgun (WGS) entry which is preliminary data.</text>
</comment>
<dbReference type="EMBL" id="RJJR01000001">
    <property type="protein sequence ID" value="RNI40204.1"/>
    <property type="molecule type" value="Genomic_DNA"/>
</dbReference>
<gene>
    <name evidence="2" type="ORF">EFY79_02595</name>
</gene>
<organism evidence="2 3">
    <name type="scientific">Hanamia caeni</name>
    <dbReference type="NCBI Taxonomy" id="2294116"/>
    <lineage>
        <taxon>Bacteria</taxon>
        <taxon>Pseudomonadati</taxon>
        <taxon>Bacteroidota</taxon>
        <taxon>Chitinophagia</taxon>
        <taxon>Chitinophagales</taxon>
        <taxon>Chitinophagaceae</taxon>
        <taxon>Hanamia</taxon>
    </lineage>
</organism>
<evidence type="ECO:0000313" key="2">
    <source>
        <dbReference type="EMBL" id="RNI40204.1"/>
    </source>
</evidence>
<dbReference type="Pfam" id="PF13585">
    <property type="entry name" value="CHU_C"/>
    <property type="match status" value="1"/>
</dbReference>
<feature type="chain" id="PRO_5018186144" description="Gliding motility-associated C-terminal domain-containing protein" evidence="1">
    <location>
        <begin position="27"/>
        <end position="1438"/>
    </location>
</feature>
<dbReference type="Proteomes" id="UP000267223">
    <property type="component" value="Unassembled WGS sequence"/>
</dbReference>
<dbReference type="NCBIfam" id="TIGR04131">
    <property type="entry name" value="Bac_Flav_CTERM"/>
    <property type="match status" value="1"/>
</dbReference>
<dbReference type="SUPFAM" id="SSF50998">
    <property type="entry name" value="Quinoprotein alcohol dehydrogenase-like"/>
    <property type="match status" value="1"/>
</dbReference>
<evidence type="ECO:0000256" key="1">
    <source>
        <dbReference type="SAM" id="SignalP"/>
    </source>
</evidence>
<name>A0A3M9NR83_9BACT</name>
<dbReference type="InterPro" id="IPR026341">
    <property type="entry name" value="T9SS_type_B"/>
</dbReference>
<reference evidence="2 3" key="1">
    <citation type="submission" date="2018-11" db="EMBL/GenBank/DDBJ databases">
        <title>Draft genome sequence of Ferruginibacter sp. BO-59.</title>
        <authorList>
            <person name="Im W.T."/>
        </authorList>
    </citation>
    <scope>NUCLEOTIDE SEQUENCE [LARGE SCALE GENOMIC DNA]</scope>
    <source>
        <strain evidence="2 3">BO-59</strain>
    </source>
</reference>
<dbReference type="InterPro" id="IPR011047">
    <property type="entry name" value="Quinoprotein_ADH-like_sf"/>
</dbReference>
<dbReference type="PANTHER" id="PTHR42754">
    <property type="entry name" value="ENDOGLUCANASE"/>
    <property type="match status" value="1"/>
</dbReference>